<keyword evidence="1" id="KW-1133">Transmembrane helix</keyword>
<feature type="transmembrane region" description="Helical" evidence="1">
    <location>
        <begin position="30"/>
        <end position="47"/>
    </location>
</feature>
<keyword evidence="1" id="KW-0812">Transmembrane</keyword>
<dbReference type="RefSeq" id="WP_092875774.1">
    <property type="nucleotide sequence ID" value="NZ_FOVC01000002.1"/>
</dbReference>
<protein>
    <recommendedName>
        <fullName evidence="4">NfeD-like C-terminal domain-containing protein</fullName>
    </recommendedName>
</protein>
<evidence type="ECO:0008006" key="4">
    <source>
        <dbReference type="Google" id="ProtNLM"/>
    </source>
</evidence>
<organism evidence="2 3">
    <name type="scientific">Izhakiella capsodis</name>
    <dbReference type="NCBI Taxonomy" id="1367852"/>
    <lineage>
        <taxon>Bacteria</taxon>
        <taxon>Pseudomonadati</taxon>
        <taxon>Pseudomonadota</taxon>
        <taxon>Gammaproteobacteria</taxon>
        <taxon>Enterobacterales</taxon>
        <taxon>Erwiniaceae</taxon>
        <taxon>Izhakiella</taxon>
    </lineage>
</organism>
<feature type="transmembrane region" description="Helical" evidence="1">
    <location>
        <begin position="6"/>
        <end position="23"/>
    </location>
</feature>
<dbReference type="AlphaFoldDB" id="A0A1I4W7S9"/>
<keyword evidence="3" id="KW-1185">Reference proteome</keyword>
<keyword evidence="1" id="KW-0472">Membrane</keyword>
<gene>
    <name evidence="2" type="ORF">SAMN05216516_102328</name>
</gene>
<reference evidence="3" key="1">
    <citation type="submission" date="2016-10" db="EMBL/GenBank/DDBJ databases">
        <authorList>
            <person name="Varghese N."/>
            <person name="Submissions S."/>
        </authorList>
    </citation>
    <scope>NUCLEOTIDE SEQUENCE [LARGE SCALE GENOMIC DNA]</scope>
    <source>
        <strain evidence="3">N6PO6</strain>
    </source>
</reference>
<dbReference type="EMBL" id="FOVC01000002">
    <property type="protein sequence ID" value="SFN09280.1"/>
    <property type="molecule type" value="Genomic_DNA"/>
</dbReference>
<evidence type="ECO:0000313" key="3">
    <source>
        <dbReference type="Proteomes" id="UP000242222"/>
    </source>
</evidence>
<evidence type="ECO:0000256" key="1">
    <source>
        <dbReference type="SAM" id="Phobius"/>
    </source>
</evidence>
<dbReference type="OrthoDB" id="6402862at2"/>
<dbReference type="Proteomes" id="UP000242222">
    <property type="component" value="Unassembled WGS sequence"/>
</dbReference>
<proteinExistence type="predicted"/>
<accession>A0A1I4W7S9</accession>
<evidence type="ECO:0000313" key="2">
    <source>
        <dbReference type="EMBL" id="SFN09280.1"/>
    </source>
</evidence>
<sequence>MEVSIVWWAWIIVSGLFLLIELMTTTFFGLWMAIAALVPAFVALIWPDMSIEWQLTLWIIAMLLCSWLWARYNRRHHISETVEDSLPGQIGVLARGCSSTQQGLLLLQKPVMGASEWRCISDESLLADARVVVTEQLEQHLVRVERVQSLHQQGGGV</sequence>
<dbReference type="STRING" id="1367852.SAMN05216516_102328"/>
<feature type="transmembrane region" description="Helical" evidence="1">
    <location>
        <begin position="53"/>
        <end position="70"/>
    </location>
</feature>
<name>A0A1I4W7S9_9GAMM</name>